<name>A0A1Q9LLE0_9PSEU</name>
<evidence type="ECO:0000313" key="2">
    <source>
        <dbReference type="EMBL" id="OLR92835.1"/>
    </source>
</evidence>
<dbReference type="EMBL" id="MKQR01000015">
    <property type="protein sequence ID" value="OLR92835.1"/>
    <property type="molecule type" value="Genomic_DNA"/>
</dbReference>
<dbReference type="InterPro" id="IPR036188">
    <property type="entry name" value="FAD/NAD-bd_sf"/>
</dbReference>
<keyword evidence="2" id="KW-0560">Oxidoreductase</keyword>
<reference evidence="2 3" key="1">
    <citation type="submission" date="2016-10" db="EMBL/GenBank/DDBJ databases">
        <title>The Draft Genome Sequence of Actinokineospora bangkokensis 44EHWT reveals the biosynthetic pathway of antifungal compounds Thailandins with unusual extender unit butylmalonyl-CoA.</title>
        <authorList>
            <person name="Greule A."/>
            <person name="Intra B."/>
            <person name="Flemming S."/>
            <person name="Rommel M.G."/>
            <person name="Panbangred W."/>
            <person name="Bechthold A."/>
        </authorList>
    </citation>
    <scope>NUCLEOTIDE SEQUENCE [LARGE SCALE GENOMIC DNA]</scope>
    <source>
        <strain evidence="2 3">44EHW</strain>
    </source>
</reference>
<comment type="caution">
    <text evidence="2">The sequence shown here is derived from an EMBL/GenBank/DDBJ whole genome shotgun (WGS) entry which is preliminary data.</text>
</comment>
<dbReference type="InterPro" id="IPR051704">
    <property type="entry name" value="FAD_aromatic-hydroxylase"/>
</dbReference>
<dbReference type="Gene3D" id="3.30.9.10">
    <property type="entry name" value="D-Amino Acid Oxidase, subunit A, domain 2"/>
    <property type="match status" value="1"/>
</dbReference>
<gene>
    <name evidence="2" type="ORF">BJP25_19635</name>
</gene>
<dbReference type="PRINTS" id="PR00420">
    <property type="entry name" value="RNGMNOXGNASE"/>
</dbReference>
<dbReference type="GO" id="GO:0004497">
    <property type="term" value="F:monooxygenase activity"/>
    <property type="evidence" value="ECO:0007669"/>
    <property type="project" value="UniProtKB-KW"/>
</dbReference>
<dbReference type="GO" id="GO:0071949">
    <property type="term" value="F:FAD binding"/>
    <property type="evidence" value="ECO:0007669"/>
    <property type="project" value="InterPro"/>
</dbReference>
<dbReference type="Proteomes" id="UP000186040">
    <property type="component" value="Unassembled WGS sequence"/>
</dbReference>
<proteinExistence type="predicted"/>
<dbReference type="InterPro" id="IPR002938">
    <property type="entry name" value="FAD-bd"/>
</dbReference>
<sequence>MVGSRRLEGAVRVPSILISGASIAGPALAHWLGARGWATTVVERFDRVRDEGQNIDVRGVGREVLRRMGVEEAVRAEHTTELGLRFVDERGAAVAEFPAAQGDGRDSATAELEILRGRLSAVLHAHTPGTEYVFGDQITSLDQDEDGVTAGFASGGRRRFDVVAIAEGLHSRTRRLAFPGDHVRELDMYAAYLTIPRTADDDRWWYWHQCGRRRSAMLRPDNLGTTRAMLFFLSETRGLDDLDPSARTHVLRRTFADARWEVPRILDALDSAPTYFESVGQARLPRWSDNRVVLVGDAAHCASPISGMSTTLALTGAYVLGNELATAPDHRTALANYERLLRPFVDRAQKLPPGTPRLANPQGRRELTALRGALRLVAGVQRFAPSLPAATPADKFTLPDYPAA</sequence>
<accession>A0A1Q9LLE0</accession>
<dbReference type="PANTHER" id="PTHR46865">
    <property type="entry name" value="OXIDOREDUCTASE-RELATED"/>
    <property type="match status" value="1"/>
</dbReference>
<evidence type="ECO:0000313" key="3">
    <source>
        <dbReference type="Proteomes" id="UP000186040"/>
    </source>
</evidence>
<dbReference type="SUPFAM" id="SSF51905">
    <property type="entry name" value="FAD/NAD(P)-binding domain"/>
    <property type="match status" value="1"/>
</dbReference>
<dbReference type="PANTHER" id="PTHR46865:SF2">
    <property type="entry name" value="MONOOXYGENASE"/>
    <property type="match status" value="1"/>
</dbReference>
<dbReference type="STRING" id="1193682.BJP25_19635"/>
<protein>
    <submittedName>
        <fullName evidence="2">FAD-binding monooxygenase</fullName>
    </submittedName>
</protein>
<dbReference type="Gene3D" id="3.50.50.60">
    <property type="entry name" value="FAD/NAD(P)-binding domain"/>
    <property type="match status" value="1"/>
</dbReference>
<dbReference type="Pfam" id="PF01494">
    <property type="entry name" value="FAD_binding_3"/>
    <property type="match status" value="1"/>
</dbReference>
<feature type="domain" description="FAD-binding" evidence="1">
    <location>
        <begin position="16"/>
        <end position="344"/>
    </location>
</feature>
<dbReference type="AlphaFoldDB" id="A0A1Q9LLE0"/>
<keyword evidence="2" id="KW-0503">Monooxygenase</keyword>
<evidence type="ECO:0000259" key="1">
    <source>
        <dbReference type="Pfam" id="PF01494"/>
    </source>
</evidence>
<keyword evidence="3" id="KW-1185">Reference proteome</keyword>
<dbReference type="OrthoDB" id="4293235at2"/>
<organism evidence="2 3">
    <name type="scientific">Actinokineospora bangkokensis</name>
    <dbReference type="NCBI Taxonomy" id="1193682"/>
    <lineage>
        <taxon>Bacteria</taxon>
        <taxon>Bacillati</taxon>
        <taxon>Actinomycetota</taxon>
        <taxon>Actinomycetes</taxon>
        <taxon>Pseudonocardiales</taxon>
        <taxon>Pseudonocardiaceae</taxon>
        <taxon>Actinokineospora</taxon>
    </lineage>
</organism>